<sequence>MAFNYESKWLLGAPKQRASTCALQLLTALDNRRKVEKDTKYRPLVFIDHSFGGVVIERNLVIANACSGSFQHLAVSIVGIVFLGTPHRGTPAARWGDMVAKCAKALGFASEDSILKELREDSESPIDLLYEFTLWANRASLTLVCFFEQHITDYGKRFGGVWKELVVGEASACLDGHRKVPLATDHVKINKYSGPNDPSYVQVYPFIVDMAQQAVQVVQCRLNPQSIVEDNLRIPHESTECLQSLFLSNPLDDLAAIRSAKGERVSGTCEWILTQGRYTSWKVEDSPQLLWLSGGPGIGKTMISSFLVGELAQLAERSSQRITLAFFFCGDKDEVRKTATAILRGLLLQILRQRPILFKYGHPDFALSRDSLFTNFHALWRIFMSVVEDKEVGVVYCLIDALDECQTESRRLLLTDFAKLFRSQQNKKIFVKFIVTSRRKNDIEESLSTVSPATQNLQVDSGRINDDLYEFIDVKVEELSTRKRYSADLKEMIKSVLTEKAGGTFLYVSLVLDDLSRMKAQSLVRKKLQELPLDLNRLYNKIITQIEVEYVEIASSILQWVAVARRPLTAKELAMVRFLDSGNQEKNTTPSEDLLNELKDDLKCCGPLVYHDTINDTINLVHQSAKEFLLGEYLQASKDLSHYHIVLNRTNLLIFRTCWTYLSREEFEQAIPALVNEYNFREDTLDRLPTLRDAWVIRAAAAGQETVVQRLLENGAELEARDKCGRTPLLRAAEEGHATIVMLLLKKGAELEARNEWLLEGQTSLSLAAGEGHTTVVMLLLERGVELEARNLWGRTPLSQATEGGDVTTVTMLLEKGAELETRDEEGWTPLF</sequence>
<dbReference type="InterPro" id="IPR054471">
    <property type="entry name" value="GPIID_WHD"/>
</dbReference>
<dbReference type="PANTHER" id="PTHR10039">
    <property type="entry name" value="AMELOGENIN"/>
    <property type="match status" value="1"/>
</dbReference>
<dbReference type="OrthoDB" id="163438at2759"/>
<dbReference type="PROSITE" id="PS50297">
    <property type="entry name" value="ANK_REP_REGION"/>
    <property type="match status" value="3"/>
</dbReference>
<dbReference type="SMART" id="SM00248">
    <property type="entry name" value="ANK"/>
    <property type="match status" value="4"/>
</dbReference>
<dbReference type="InterPro" id="IPR029058">
    <property type="entry name" value="AB_hydrolase_fold"/>
</dbReference>
<evidence type="ECO:0000259" key="3">
    <source>
        <dbReference type="Pfam" id="PF22939"/>
    </source>
</evidence>
<evidence type="ECO:0000256" key="2">
    <source>
        <dbReference type="PROSITE-ProRule" id="PRU00023"/>
    </source>
</evidence>
<proteinExistence type="predicted"/>
<organism evidence="5 6">
    <name type="scientific">Alectoria fallacina</name>
    <dbReference type="NCBI Taxonomy" id="1903189"/>
    <lineage>
        <taxon>Eukaryota</taxon>
        <taxon>Fungi</taxon>
        <taxon>Dikarya</taxon>
        <taxon>Ascomycota</taxon>
        <taxon>Pezizomycotina</taxon>
        <taxon>Lecanoromycetes</taxon>
        <taxon>OSLEUM clade</taxon>
        <taxon>Lecanoromycetidae</taxon>
        <taxon>Lecanorales</taxon>
        <taxon>Lecanorineae</taxon>
        <taxon>Parmeliaceae</taxon>
        <taxon>Alectoria</taxon>
    </lineage>
</organism>
<feature type="domain" description="Nephrocystin 3-like N-terminal" evidence="4">
    <location>
        <begin position="267"/>
        <end position="438"/>
    </location>
</feature>
<keyword evidence="2" id="KW-0040">ANK repeat</keyword>
<dbReference type="PROSITE" id="PS50088">
    <property type="entry name" value="ANK_REPEAT"/>
    <property type="match status" value="4"/>
</dbReference>
<keyword evidence="1" id="KW-0677">Repeat</keyword>
<dbReference type="Pfam" id="PF22939">
    <property type="entry name" value="WHD_GPIID"/>
    <property type="match status" value="1"/>
</dbReference>
<dbReference type="EMBL" id="CAJPDR010000025">
    <property type="protein sequence ID" value="CAF9907893.1"/>
    <property type="molecule type" value="Genomic_DNA"/>
</dbReference>
<dbReference type="AlphaFoldDB" id="A0A8H3EM27"/>
<dbReference type="SUPFAM" id="SSF52540">
    <property type="entry name" value="P-loop containing nucleoside triphosphate hydrolases"/>
    <property type="match status" value="1"/>
</dbReference>
<feature type="repeat" description="ANK" evidence="2">
    <location>
        <begin position="793"/>
        <end position="825"/>
    </location>
</feature>
<dbReference type="InterPro" id="IPR027417">
    <property type="entry name" value="P-loop_NTPase"/>
</dbReference>
<feature type="repeat" description="ANK" evidence="2">
    <location>
        <begin position="760"/>
        <end position="792"/>
    </location>
</feature>
<dbReference type="InterPro" id="IPR056884">
    <property type="entry name" value="NPHP3-like_N"/>
</dbReference>
<feature type="repeat" description="ANK" evidence="2">
    <location>
        <begin position="724"/>
        <end position="756"/>
    </location>
</feature>
<dbReference type="Gene3D" id="1.25.40.20">
    <property type="entry name" value="Ankyrin repeat-containing domain"/>
    <property type="match status" value="2"/>
</dbReference>
<dbReference type="InterPro" id="IPR036770">
    <property type="entry name" value="Ankyrin_rpt-contain_sf"/>
</dbReference>
<protein>
    <recommendedName>
        <fullName evidence="7">NACHT domain-containing protein</fullName>
    </recommendedName>
</protein>
<dbReference type="Gene3D" id="3.40.50.300">
    <property type="entry name" value="P-loop containing nucleotide triphosphate hydrolases"/>
    <property type="match status" value="1"/>
</dbReference>
<evidence type="ECO:0000313" key="5">
    <source>
        <dbReference type="EMBL" id="CAF9907893.1"/>
    </source>
</evidence>
<keyword evidence="6" id="KW-1185">Reference proteome</keyword>
<evidence type="ECO:0000256" key="1">
    <source>
        <dbReference type="ARBA" id="ARBA00022737"/>
    </source>
</evidence>
<dbReference type="Gene3D" id="3.40.50.1820">
    <property type="entry name" value="alpha/beta hydrolase"/>
    <property type="match status" value="1"/>
</dbReference>
<dbReference type="Proteomes" id="UP000664203">
    <property type="component" value="Unassembled WGS sequence"/>
</dbReference>
<dbReference type="SUPFAM" id="SSF48403">
    <property type="entry name" value="Ankyrin repeat"/>
    <property type="match status" value="1"/>
</dbReference>
<name>A0A8H3EM27_9LECA</name>
<reference evidence="5" key="1">
    <citation type="submission" date="2021-03" db="EMBL/GenBank/DDBJ databases">
        <authorList>
            <person name="Tagirdzhanova G."/>
        </authorList>
    </citation>
    <scope>NUCLEOTIDE SEQUENCE</scope>
</reference>
<accession>A0A8H3EM27</accession>
<gene>
    <name evidence="5" type="ORF">ALECFALPRED_004032</name>
</gene>
<dbReference type="InterPro" id="IPR002110">
    <property type="entry name" value="Ankyrin_rpt"/>
</dbReference>
<dbReference type="Pfam" id="PF12796">
    <property type="entry name" value="Ank_2"/>
    <property type="match status" value="1"/>
</dbReference>
<feature type="repeat" description="ANK" evidence="2">
    <location>
        <begin position="699"/>
        <end position="723"/>
    </location>
</feature>
<dbReference type="Pfam" id="PF24883">
    <property type="entry name" value="NPHP3_N"/>
    <property type="match status" value="1"/>
</dbReference>
<evidence type="ECO:0008006" key="7">
    <source>
        <dbReference type="Google" id="ProtNLM"/>
    </source>
</evidence>
<evidence type="ECO:0000313" key="6">
    <source>
        <dbReference type="Proteomes" id="UP000664203"/>
    </source>
</evidence>
<evidence type="ECO:0000259" key="4">
    <source>
        <dbReference type="Pfam" id="PF24883"/>
    </source>
</evidence>
<feature type="domain" description="GPI inositol-deacylase winged helix" evidence="3">
    <location>
        <begin position="551"/>
        <end position="636"/>
    </location>
</feature>
<comment type="caution">
    <text evidence="5">The sequence shown here is derived from an EMBL/GenBank/DDBJ whole genome shotgun (WGS) entry which is preliminary data.</text>
</comment>
<dbReference type="PANTHER" id="PTHR10039:SF16">
    <property type="entry name" value="GPI INOSITOL-DEACYLASE"/>
    <property type="match status" value="1"/>
</dbReference>